<dbReference type="EMBL" id="CP000155">
    <property type="protein sequence ID" value="ABC32287.1"/>
    <property type="molecule type" value="Genomic_DNA"/>
</dbReference>
<accession>Q2SAN7</accession>
<proteinExistence type="predicted"/>
<organism evidence="1 2">
    <name type="scientific">Hahella chejuensis (strain KCTC 2396)</name>
    <dbReference type="NCBI Taxonomy" id="349521"/>
    <lineage>
        <taxon>Bacteria</taxon>
        <taxon>Pseudomonadati</taxon>
        <taxon>Pseudomonadota</taxon>
        <taxon>Gammaproteobacteria</taxon>
        <taxon>Oceanospirillales</taxon>
        <taxon>Hahellaceae</taxon>
        <taxon>Hahella</taxon>
    </lineage>
</organism>
<dbReference type="HOGENOM" id="CLU_3328566_0_0_6"/>
<keyword evidence="2" id="KW-1185">Reference proteome</keyword>
<dbReference type="AlphaFoldDB" id="Q2SAN7"/>
<dbReference type="STRING" id="349521.HCH_05629"/>
<reference evidence="1 2" key="1">
    <citation type="journal article" date="2005" name="Nucleic Acids Res.">
        <title>Genomic blueprint of Hahella chejuensis, a marine microbe producing an algicidal agent.</title>
        <authorList>
            <person name="Jeong H."/>
            <person name="Yim J.H."/>
            <person name="Lee C."/>
            <person name="Choi S.-H."/>
            <person name="Park Y.K."/>
            <person name="Yoon S.H."/>
            <person name="Hur C.-G."/>
            <person name="Kang H.-Y."/>
            <person name="Kim D."/>
            <person name="Lee H.H."/>
            <person name="Park K.H."/>
            <person name="Park S.-H."/>
            <person name="Park H.-S."/>
            <person name="Lee H.K."/>
            <person name="Oh T.K."/>
            <person name="Kim J.F."/>
        </authorList>
    </citation>
    <scope>NUCLEOTIDE SEQUENCE [LARGE SCALE GENOMIC DNA]</scope>
    <source>
        <strain evidence="1 2">KCTC 2396</strain>
    </source>
</reference>
<sequence length="38" mass="4414">MQQQCFSFSTQCPNQDGALPNDRTLFYMAVDSVLLWEE</sequence>
<dbReference type="Proteomes" id="UP000000238">
    <property type="component" value="Chromosome"/>
</dbReference>
<evidence type="ECO:0000313" key="1">
    <source>
        <dbReference type="EMBL" id="ABC32287.1"/>
    </source>
</evidence>
<dbReference type="KEGG" id="hch:HCH_05629"/>
<name>Q2SAN7_HAHCH</name>
<evidence type="ECO:0000313" key="2">
    <source>
        <dbReference type="Proteomes" id="UP000000238"/>
    </source>
</evidence>
<protein>
    <submittedName>
        <fullName evidence="1">Uncharacterized protein</fullName>
    </submittedName>
</protein>
<gene>
    <name evidence="1" type="ordered locus">HCH_05629</name>
</gene>